<dbReference type="PANTHER" id="PTHR10927:SF4">
    <property type="entry name" value="RIBOSOME MATURATION PROTEIN SDO1 HOMOLOG"/>
    <property type="match status" value="1"/>
</dbReference>
<gene>
    <name evidence="5" type="ORF">HL657_08685</name>
</gene>
<evidence type="ECO:0000313" key="5">
    <source>
        <dbReference type="EMBL" id="MDV4343238.1"/>
    </source>
</evidence>
<dbReference type="Pfam" id="PF20268">
    <property type="entry name" value="SBDS_C"/>
    <property type="match status" value="1"/>
</dbReference>
<comment type="similarity">
    <text evidence="1">Belongs to the SDO1/SBDS family.</text>
</comment>
<dbReference type="InterPro" id="IPR002140">
    <property type="entry name" value="Sdo1/SBDS"/>
</dbReference>
<dbReference type="Pfam" id="PF01172">
    <property type="entry name" value="SBDS_N"/>
    <property type="match status" value="1"/>
</dbReference>
<dbReference type="PANTHER" id="PTHR10927">
    <property type="entry name" value="RIBOSOME MATURATION PROTEIN SBDS"/>
    <property type="match status" value="1"/>
</dbReference>
<evidence type="ECO:0000313" key="6">
    <source>
        <dbReference type="Proteomes" id="UP001273768"/>
    </source>
</evidence>
<dbReference type="InterPro" id="IPR037188">
    <property type="entry name" value="Sdo1/SBDS_central_sf"/>
</dbReference>
<dbReference type="Gene3D" id="3.30.1250.10">
    <property type="entry name" value="Ribosome maturation protein SBDS, N-terminal domain"/>
    <property type="match status" value="1"/>
</dbReference>
<feature type="domain" description="Ribosome maturation protein SDO1/SBDS C-terminal" evidence="4">
    <location>
        <begin position="164"/>
        <end position="231"/>
    </location>
</feature>
<dbReference type="InterPro" id="IPR036786">
    <property type="entry name" value="Ribosome_mat_SBDS_N_sf"/>
</dbReference>
<dbReference type="InterPro" id="IPR039100">
    <property type="entry name" value="Sdo1/SBDS-like"/>
</dbReference>
<protein>
    <submittedName>
        <fullName evidence="5">Ribosome assembly factor SBDS</fullName>
    </submittedName>
</protein>
<dbReference type="InterPro" id="IPR019783">
    <property type="entry name" value="SDO1/SBDS_N"/>
</dbReference>
<accession>A0ABU3Z339</accession>
<dbReference type="NCBIfam" id="TIGR00291">
    <property type="entry name" value="RNA_SBDS"/>
    <property type="match status" value="1"/>
</dbReference>
<feature type="domain" description="Ribosome maturation protein SDO1/SBDS central" evidence="3">
    <location>
        <begin position="101"/>
        <end position="162"/>
    </location>
</feature>
<dbReference type="Proteomes" id="UP001273768">
    <property type="component" value="Unassembled WGS sequence"/>
</dbReference>
<dbReference type="InterPro" id="IPR018978">
    <property type="entry name" value="SDO1/SBDS_central"/>
</dbReference>
<dbReference type="RefSeq" id="WP_317296423.1">
    <property type="nucleotide sequence ID" value="NZ_JABFFQ010000006.1"/>
</dbReference>
<evidence type="ECO:0000256" key="1">
    <source>
        <dbReference type="ARBA" id="ARBA00007433"/>
    </source>
</evidence>
<dbReference type="EMBL" id="JABFFQ010000006">
    <property type="protein sequence ID" value="MDV4343238.1"/>
    <property type="molecule type" value="Genomic_DNA"/>
</dbReference>
<evidence type="ECO:0000259" key="2">
    <source>
        <dbReference type="Pfam" id="PF01172"/>
    </source>
</evidence>
<dbReference type="Gene3D" id="1.10.10.900">
    <property type="entry name" value="SBDS protein C-terminal domain, subdomain 1"/>
    <property type="match status" value="1"/>
</dbReference>
<dbReference type="Gene3D" id="3.30.70.240">
    <property type="match status" value="1"/>
</dbReference>
<dbReference type="SUPFAM" id="SSF109728">
    <property type="entry name" value="Hypothetical protein AF0491, middle domain"/>
    <property type="match status" value="1"/>
</dbReference>
<feature type="domain" description="Ribosome maturation protein SDO1/SBDS N-terminal" evidence="2">
    <location>
        <begin position="7"/>
        <end position="93"/>
    </location>
</feature>
<proteinExistence type="inferred from homology"/>
<evidence type="ECO:0000259" key="3">
    <source>
        <dbReference type="Pfam" id="PF09377"/>
    </source>
</evidence>
<keyword evidence="6" id="KW-1185">Reference proteome</keyword>
<dbReference type="Pfam" id="PF09377">
    <property type="entry name" value="SBDS_domain_II"/>
    <property type="match status" value="1"/>
</dbReference>
<name>A0ABU3Z339_9EURY</name>
<organism evidence="5 6">
    <name type="scientific">Methanoculleus nereidis</name>
    <dbReference type="NCBI Taxonomy" id="2735141"/>
    <lineage>
        <taxon>Archaea</taxon>
        <taxon>Methanobacteriati</taxon>
        <taxon>Methanobacteriota</taxon>
        <taxon>Stenosarchaea group</taxon>
        <taxon>Methanomicrobia</taxon>
        <taxon>Methanomicrobiales</taxon>
        <taxon>Methanomicrobiaceae</taxon>
        <taxon>Methanoculleus</taxon>
    </lineage>
</organism>
<dbReference type="SUPFAM" id="SSF54980">
    <property type="entry name" value="EF-G C-terminal domain-like"/>
    <property type="match status" value="1"/>
</dbReference>
<dbReference type="SUPFAM" id="SSF89895">
    <property type="entry name" value="FYSH domain"/>
    <property type="match status" value="1"/>
</dbReference>
<sequence>MIPLDQAVVARLESYGERFEVLVDPDQAMRIRQGEEIDMEEVVAADSVFSNAAHAERASDEALLKVFKTTEFEPAALRIIQKGEIHLTSEQRRHLTAEKRNRVITFIARNAVNPQSGFPHPPQRIELAMEEARVSIDPFKSVEEQVKEVVKALRPLLPIRFEEVRIAVKIPADYAARAYGELQTATTVEQNEWQKDGSWIAVVRIPAGIQEEFYDLINKISRGNAETRIVERVL</sequence>
<reference evidence="5 6" key="1">
    <citation type="submission" date="2020-05" db="EMBL/GenBank/DDBJ databases">
        <title>Isolation and characterization of methanoarchaea from a cold seep at offshore SW Taiwan.</title>
        <authorList>
            <person name="Chen Y.-W."/>
            <person name="Chen S.-C."/>
            <person name="Lai M.-C."/>
        </authorList>
    </citation>
    <scope>NUCLEOTIDE SEQUENCE [LARGE SCALE GENOMIC DNA]</scope>
    <source>
        <strain evidence="5 6">YWC-01</strain>
    </source>
</reference>
<comment type="caution">
    <text evidence="5">The sequence shown here is derived from an EMBL/GenBank/DDBJ whole genome shotgun (WGS) entry which is preliminary data.</text>
</comment>
<dbReference type="InterPro" id="IPR035647">
    <property type="entry name" value="EFG_III/V"/>
</dbReference>
<dbReference type="InterPro" id="IPR046928">
    <property type="entry name" value="SDO1/SBDS_C"/>
</dbReference>
<evidence type="ECO:0000259" key="4">
    <source>
        <dbReference type="Pfam" id="PF20268"/>
    </source>
</evidence>